<dbReference type="SUPFAM" id="SSF52540">
    <property type="entry name" value="P-loop containing nucleoside triphosphate hydrolases"/>
    <property type="match status" value="1"/>
</dbReference>
<reference evidence="2 3" key="1">
    <citation type="submission" date="2024-02" db="EMBL/GenBank/DDBJ databases">
        <title>Herpetosiphon gulosus NBRC 112829.</title>
        <authorList>
            <person name="Ichikawa N."/>
            <person name="Katano-Makiyama Y."/>
            <person name="Hidaka K."/>
        </authorList>
    </citation>
    <scope>NUCLEOTIDE SEQUENCE [LARGE SCALE GENOMIC DNA]</scope>
    <source>
        <strain evidence="2 3">NBRC 112829</strain>
    </source>
</reference>
<dbReference type="Proteomes" id="UP001428290">
    <property type="component" value="Unassembled WGS sequence"/>
</dbReference>
<gene>
    <name evidence="2" type="ORF">Hgul01_04654</name>
</gene>
<dbReference type="InterPro" id="IPR051677">
    <property type="entry name" value="AfsR-DnrI-RedD_regulator"/>
</dbReference>
<dbReference type="Pfam" id="PF03704">
    <property type="entry name" value="BTAD"/>
    <property type="match status" value="1"/>
</dbReference>
<keyword evidence="3" id="KW-1185">Reference proteome</keyword>
<proteinExistence type="predicted"/>
<dbReference type="PANTHER" id="PTHR35807">
    <property type="entry name" value="TRANSCRIPTIONAL REGULATOR REDD-RELATED"/>
    <property type="match status" value="1"/>
</dbReference>
<comment type="caution">
    <text evidence="2">The sequence shown here is derived from an EMBL/GenBank/DDBJ whole genome shotgun (WGS) entry which is preliminary data.</text>
</comment>
<dbReference type="RefSeq" id="WP_345724427.1">
    <property type="nucleotide sequence ID" value="NZ_BAABRU010000025.1"/>
</dbReference>
<organism evidence="2 3">
    <name type="scientific">Herpetosiphon gulosus</name>
    <dbReference type="NCBI Taxonomy" id="1973496"/>
    <lineage>
        <taxon>Bacteria</taxon>
        <taxon>Bacillati</taxon>
        <taxon>Chloroflexota</taxon>
        <taxon>Chloroflexia</taxon>
        <taxon>Herpetosiphonales</taxon>
        <taxon>Herpetosiphonaceae</taxon>
        <taxon>Herpetosiphon</taxon>
    </lineage>
</organism>
<dbReference type="SUPFAM" id="SSF46785">
    <property type="entry name" value="Winged helix' DNA-binding domain"/>
    <property type="match status" value="1"/>
</dbReference>
<dbReference type="InterPro" id="IPR036388">
    <property type="entry name" value="WH-like_DNA-bd_sf"/>
</dbReference>
<dbReference type="SMART" id="SM01043">
    <property type="entry name" value="BTAD"/>
    <property type="match status" value="1"/>
</dbReference>
<dbReference type="Pfam" id="PF07900">
    <property type="entry name" value="DUF1670"/>
    <property type="match status" value="1"/>
</dbReference>
<dbReference type="Gene3D" id="1.25.40.10">
    <property type="entry name" value="Tetratricopeptide repeat domain"/>
    <property type="match status" value="2"/>
</dbReference>
<dbReference type="InterPro" id="IPR041664">
    <property type="entry name" value="AAA_16"/>
</dbReference>
<protein>
    <recommendedName>
        <fullName evidence="1">Bacterial transcriptional activator domain-containing protein</fullName>
    </recommendedName>
</protein>
<dbReference type="InterPro" id="IPR005158">
    <property type="entry name" value="BTAD"/>
</dbReference>
<evidence type="ECO:0000313" key="2">
    <source>
        <dbReference type="EMBL" id="GAA5530831.1"/>
    </source>
</evidence>
<name>A0ABP9X8R2_9CHLR</name>
<dbReference type="InterPro" id="IPR011990">
    <property type="entry name" value="TPR-like_helical_dom_sf"/>
</dbReference>
<dbReference type="EMBL" id="BAABRU010000025">
    <property type="protein sequence ID" value="GAA5530831.1"/>
    <property type="molecule type" value="Genomic_DNA"/>
</dbReference>
<dbReference type="Gene3D" id="3.40.50.300">
    <property type="entry name" value="P-loop containing nucleotide triphosphate hydrolases"/>
    <property type="match status" value="1"/>
</dbReference>
<dbReference type="InterPro" id="IPR016032">
    <property type="entry name" value="Sig_transdc_resp-reg_C-effctor"/>
</dbReference>
<dbReference type="SUPFAM" id="SSF48452">
    <property type="entry name" value="TPR-like"/>
    <property type="match status" value="2"/>
</dbReference>
<dbReference type="InterPro" id="IPR027417">
    <property type="entry name" value="P-loop_NTPase"/>
</dbReference>
<sequence>MHDCSLYLFGSPRLQYETQQIALGNGPLAALLVFLVLNRQQPLSRLRLAATIWPDLPEPQARRALSAALYRLRQNNPSCDEWLLANAQSLQLGPIWCDLQAFQQGAQSNQSIDWQLACQLYRDELLPDVDAEWLDGPRADLQALFAATIAKLAHHAFAQGDYIVALTSAERWQVFDPFDEQACMLLMRCHVSLGRPHLALTAYRHLCERLADDLGVEPVAETSALAEQIRAEQMLRQTTIGGSWQKIPFVGRTHERSLLLDGLDAALSHSGGLVLLDGAAGIGKTRLLHELSQAAQARGFRVAWGAGQINGGNSPYAPLDQALTQILDQSLLDQFDPITRLGLSALVPHLPQLSQHDHANRPSLPAALLNALLAATQQAPLLLVLDDMHWAQRIVFNVLQWSPSQIQALLRSRLLMILAYRGSESSHMLQALRRMRQELPVQSVKLNGLALHDFQHLVGRLWPNHVPIPSMAEIAALHALTAGNPLFLQEQLLHRGAAHEHSFQALVAQRVQALPILAHRALAAANALGRTWTLEAWRFVAGAEVDHAIPDLLDARLVAQTHAGFQFYHDLIAVAVEQSLALELSQAAVQQAANYFEQQPLCRPETIAWAYERAQRWVAAIGAYQQAGEQALQAYAYTTALDYANRALELYRQVPTDSRLELTLLRLRQRVLVFLGQLEVWRADVERLETLALSLGDQAALLEVYESRIVLSSVDSNPTEMASIAEQALDLAQAQQLPAVEARILNTYGFHLISSAAVQPRNSLPLLERAVALARSSHDDTVLVASLCSLAFAYRMLGDTSIAQRIAAEALTLTELHPYLYPARGNVLRVLSEVGISYADWETALSTMNKAIELLEALDDIWLLGVGLFMSTFITTALGLTEMAQATTQRIRQMLRDSKMPPNSNWSFFAHSVTILVALEAGDFEQAETVVQEVQPWLDQAHQQGAGLYLLSAIGAMEIFRNRPDQALPLLRRATAMWQQARSAFLQPILMHALAAQLCGFAAEAQAMLAEAEAMYDPKELFYADVLLHFTRFWVYGDRVHLQNAYSSIHNQANRFRDPTLRDSFINNVKLHGMVLQLQRVAPLAGAIRSMAGLWMRLTRVYGRTQMLSEGGYIQRKVLLVRSDVPLGKSLSHTDRVEVIWTLHAPEDNRFNDRSELRMHRLQRLLDEADDAGAAPTDDDLADALAVSRRTIIRDIALLQSQGSAVSTRRRRVVGEE</sequence>
<evidence type="ECO:0000313" key="3">
    <source>
        <dbReference type="Proteomes" id="UP001428290"/>
    </source>
</evidence>
<accession>A0ABP9X8R2</accession>
<dbReference type="InterPro" id="IPR012872">
    <property type="entry name" value="DUF1670"/>
</dbReference>
<dbReference type="Pfam" id="PF13191">
    <property type="entry name" value="AAA_16"/>
    <property type="match status" value="1"/>
</dbReference>
<evidence type="ECO:0000259" key="1">
    <source>
        <dbReference type="SMART" id="SM01043"/>
    </source>
</evidence>
<dbReference type="SUPFAM" id="SSF46894">
    <property type="entry name" value="C-terminal effector domain of the bipartite response regulators"/>
    <property type="match status" value="1"/>
</dbReference>
<dbReference type="InterPro" id="IPR036390">
    <property type="entry name" value="WH_DNA-bd_sf"/>
</dbReference>
<dbReference type="Gene3D" id="1.10.10.10">
    <property type="entry name" value="Winged helix-like DNA-binding domain superfamily/Winged helix DNA-binding domain"/>
    <property type="match status" value="2"/>
</dbReference>
<feature type="domain" description="Bacterial transcriptional activator" evidence="1">
    <location>
        <begin position="97"/>
        <end position="230"/>
    </location>
</feature>